<keyword evidence="2" id="KW-1185">Reference proteome</keyword>
<accession>A0ACC1IMU5</accession>
<proteinExistence type="predicted"/>
<reference evidence="1" key="1">
    <citation type="submission" date="2022-07" db="EMBL/GenBank/DDBJ databases">
        <title>Phylogenomic reconstructions and comparative analyses of Kickxellomycotina fungi.</title>
        <authorList>
            <person name="Reynolds N.K."/>
            <person name="Stajich J.E."/>
            <person name="Barry K."/>
            <person name="Grigoriev I.V."/>
            <person name="Crous P."/>
            <person name="Smith M.E."/>
        </authorList>
    </citation>
    <scope>NUCLEOTIDE SEQUENCE</scope>
    <source>
        <strain evidence="1">Benny 63K</strain>
    </source>
</reference>
<organism evidence="1 2">
    <name type="scientific">Kickxella alabastrina</name>
    <dbReference type="NCBI Taxonomy" id="61397"/>
    <lineage>
        <taxon>Eukaryota</taxon>
        <taxon>Fungi</taxon>
        <taxon>Fungi incertae sedis</taxon>
        <taxon>Zoopagomycota</taxon>
        <taxon>Kickxellomycotina</taxon>
        <taxon>Kickxellomycetes</taxon>
        <taxon>Kickxellales</taxon>
        <taxon>Kickxellaceae</taxon>
        <taxon>Kickxella</taxon>
    </lineage>
</organism>
<name>A0ACC1IMU5_9FUNG</name>
<gene>
    <name evidence="1" type="ORF">LPJ66_003649</name>
</gene>
<protein>
    <submittedName>
        <fullName evidence="1">Uncharacterized protein</fullName>
    </submittedName>
</protein>
<evidence type="ECO:0000313" key="2">
    <source>
        <dbReference type="Proteomes" id="UP001150581"/>
    </source>
</evidence>
<evidence type="ECO:0000313" key="1">
    <source>
        <dbReference type="EMBL" id="KAJ1897003.1"/>
    </source>
</evidence>
<dbReference type="Proteomes" id="UP001150581">
    <property type="component" value="Unassembled WGS sequence"/>
</dbReference>
<sequence>MFTVQTAFKRAAVSARASRARIHSLLHTPSLLRVASRQRSSPVLAAPDTASFAAHISDKQLWIERRGFGTSASKAKDETVAYKLADIGEGITECEIIQWFVKPGDKVFQFDKICEVASDKATVEITSRYDGVIKKLYYADNDIALVGKPLVDIAVEGEAAEEASAAAQGAAVQPEPEPEPELERKPAPAQQRKAKEPAVIELAPAVMPSTAAAPQDFSCERTNDVVYATPAVRRIAREGSVDLRFVAGTGKGGRILKDDVYRFVEGSGEKTAPAEPIVVAATAAAQSKASRSDAVRPGSDDHIVNLSPVQRAMFRSMTDSLSIPHFRFKDEIEVDALILARQRINSAQQPQADAAADKMTLMPFFIKATSLALAQFPILNSRVLAEPGAAPRLEYRAAHNIGVAMDTPSGLIVPSIKNVQDKSLLEIAAELRALVLRGKAGALTSSDLRGGTFTLSNVGMIGGTYLSPVVVSSEVCICAIGRTQRLPRFDGNSDRVVARNVLVTSWAADHRVVDGATMARFSMLYKQLLEQPELMLARMR</sequence>
<comment type="caution">
    <text evidence="1">The sequence shown here is derived from an EMBL/GenBank/DDBJ whole genome shotgun (WGS) entry which is preliminary data.</text>
</comment>
<dbReference type="EMBL" id="JANBPG010000378">
    <property type="protein sequence ID" value="KAJ1897003.1"/>
    <property type="molecule type" value="Genomic_DNA"/>
</dbReference>